<name>A0A8C4UNI3_FALTI</name>
<organism evidence="1 2">
    <name type="scientific">Falco tinnunculus</name>
    <name type="common">Common kestrel</name>
    <dbReference type="NCBI Taxonomy" id="100819"/>
    <lineage>
        <taxon>Eukaryota</taxon>
        <taxon>Metazoa</taxon>
        <taxon>Chordata</taxon>
        <taxon>Craniata</taxon>
        <taxon>Vertebrata</taxon>
        <taxon>Euteleostomi</taxon>
        <taxon>Archelosauria</taxon>
        <taxon>Archosauria</taxon>
        <taxon>Dinosauria</taxon>
        <taxon>Saurischia</taxon>
        <taxon>Theropoda</taxon>
        <taxon>Coelurosauria</taxon>
        <taxon>Aves</taxon>
        <taxon>Neognathae</taxon>
        <taxon>Neoaves</taxon>
        <taxon>Telluraves</taxon>
        <taxon>Australaves</taxon>
        <taxon>Falconiformes</taxon>
        <taxon>Falconidae</taxon>
        <taxon>Falco</taxon>
    </lineage>
</organism>
<dbReference type="AlphaFoldDB" id="A0A8C4UNI3"/>
<dbReference type="Proteomes" id="UP000694562">
    <property type="component" value="Unplaced"/>
</dbReference>
<sequence length="68" mass="7555">LSEILNNFYLSGFTEYANIILINTLNAILFINPSSLTPSPELFPIILATKPLLLRFLMSSCLISTIPL</sequence>
<evidence type="ECO:0000313" key="1">
    <source>
        <dbReference type="Ensembl" id="ENSFTIP00000013192.1"/>
    </source>
</evidence>
<evidence type="ECO:0000313" key="2">
    <source>
        <dbReference type="Proteomes" id="UP000694562"/>
    </source>
</evidence>
<keyword evidence="2" id="KW-1185">Reference proteome</keyword>
<proteinExistence type="predicted"/>
<reference evidence="1" key="1">
    <citation type="submission" date="2025-08" db="UniProtKB">
        <authorList>
            <consortium name="Ensembl"/>
        </authorList>
    </citation>
    <scope>IDENTIFICATION</scope>
</reference>
<accession>A0A8C4UNI3</accession>
<dbReference type="Ensembl" id="ENSFTIT00000013769.1">
    <property type="protein sequence ID" value="ENSFTIP00000013192.1"/>
    <property type="gene ID" value="ENSFTIG00000008827.1"/>
</dbReference>
<protein>
    <submittedName>
        <fullName evidence="1">Uncharacterized protein</fullName>
    </submittedName>
</protein>
<reference evidence="1" key="2">
    <citation type="submission" date="2025-09" db="UniProtKB">
        <authorList>
            <consortium name="Ensembl"/>
        </authorList>
    </citation>
    <scope>IDENTIFICATION</scope>
</reference>